<name>A0ABQ9GPR4_9NEOP</name>
<evidence type="ECO:0000313" key="1">
    <source>
        <dbReference type="EMBL" id="KAJ8874020.1"/>
    </source>
</evidence>
<comment type="caution">
    <text evidence="1">The sequence shown here is derived from an EMBL/GenBank/DDBJ whole genome shotgun (WGS) entry which is preliminary data.</text>
</comment>
<organism evidence="1 2">
    <name type="scientific">Dryococelus australis</name>
    <dbReference type="NCBI Taxonomy" id="614101"/>
    <lineage>
        <taxon>Eukaryota</taxon>
        <taxon>Metazoa</taxon>
        <taxon>Ecdysozoa</taxon>
        <taxon>Arthropoda</taxon>
        <taxon>Hexapoda</taxon>
        <taxon>Insecta</taxon>
        <taxon>Pterygota</taxon>
        <taxon>Neoptera</taxon>
        <taxon>Polyneoptera</taxon>
        <taxon>Phasmatodea</taxon>
        <taxon>Verophasmatodea</taxon>
        <taxon>Anareolatae</taxon>
        <taxon>Phasmatidae</taxon>
        <taxon>Eurycanthinae</taxon>
        <taxon>Dryococelus</taxon>
    </lineage>
</organism>
<accession>A0ABQ9GPR4</accession>
<gene>
    <name evidence="1" type="ORF">PR048_024860</name>
</gene>
<dbReference type="EMBL" id="JARBHB010000010">
    <property type="protein sequence ID" value="KAJ8874020.1"/>
    <property type="molecule type" value="Genomic_DNA"/>
</dbReference>
<reference evidence="1 2" key="1">
    <citation type="submission" date="2023-02" db="EMBL/GenBank/DDBJ databases">
        <title>LHISI_Scaffold_Assembly.</title>
        <authorList>
            <person name="Stuart O.P."/>
            <person name="Cleave R."/>
            <person name="Magrath M.J.L."/>
            <person name="Mikheyev A.S."/>
        </authorList>
    </citation>
    <scope>NUCLEOTIDE SEQUENCE [LARGE SCALE GENOMIC DNA]</scope>
    <source>
        <strain evidence="1">Daus_M_001</strain>
        <tissue evidence="1">Leg muscle</tissue>
    </source>
</reference>
<protein>
    <submittedName>
        <fullName evidence="1">Uncharacterized protein</fullName>
    </submittedName>
</protein>
<keyword evidence="2" id="KW-1185">Reference proteome</keyword>
<sequence length="215" mass="23529">MQWRGKREILEKISRLAESPNTIPTCENTGATPPGIEPGYARLGLHPSACVPSVTGQLTGNRSKSSLRTRVPAHAASLVERHAALGFRQQYQQLVVFDNTKFALKPSSSNASCSLTQNSNRWPQSPALFEWLPQVSRCDATLLVAADTWFQKAVEMVRAVVNTWSFGQESGDLAGQEISTPVYTTATFVTCLSMATILRTISFFTCSIFAPSSDR</sequence>
<evidence type="ECO:0000313" key="2">
    <source>
        <dbReference type="Proteomes" id="UP001159363"/>
    </source>
</evidence>
<dbReference type="Proteomes" id="UP001159363">
    <property type="component" value="Chromosome 9"/>
</dbReference>
<proteinExistence type="predicted"/>